<evidence type="ECO:0000256" key="3">
    <source>
        <dbReference type="SAM" id="MobiDB-lite"/>
    </source>
</evidence>
<dbReference type="InterPro" id="IPR035974">
    <property type="entry name" value="Rap/Ran-GAP_sf"/>
</dbReference>
<dbReference type="PANTHER" id="PTHR10063:SF3">
    <property type="entry name" value="RAL GTPASE-ACTIVATING PROTEIN SUBUNIT ALPHA-1"/>
    <property type="match status" value="1"/>
</dbReference>
<feature type="region of interest" description="Disordered" evidence="3">
    <location>
        <begin position="703"/>
        <end position="739"/>
    </location>
</feature>
<keyword evidence="2" id="KW-0597">Phosphoprotein</keyword>
<sequence>MFSKKPHGDVKKSTQKVLDPKKDVLTRLKHLRIVSENAESGDLKHFFDQYYSHIYYVFFENFVTIEVSLKQKGHKSQREELDSILFIFEKILQLLPERIHGRWQFHSIGLILKKLLHTGNSLKIRREGVRLFLLWMQALQGNALREQLWIFACLIPGFPSPQSELGPRTLDNLVNPPLSLQETQVTPEEISPLVPPQSGDKGQEDLTGYFLEALLKYMVNQAKSLEWKCKDNHEKGFAFLFGNFKKYYLPHIFPNFSKETSLYHPILEVPSMRPKPYYSVVKKDPETNEAVYCTKESLLNARVIFIRWLVSFWLEPRSNTGTHIPGVDGERESVPKNIQRAAAGLAGRGHGLGDDLGPRADSLDGGIGCEKEQSHSNTSTLTEREPSSSSLCSMDEEHLTDMEVVRRVLCSSRTNVNFITEIFRQAFLLPMCEAAAMRKVVRVYQEWFAQEDKPLFMKEPEEERIFSTAGEVNLEPVPQQGPEKEEVRAGARAMGGVNKVSEKELLEYSVHAGVQPTLQVFVTNSANVFLLEPANELKMLLEEHVDMCKRVLNIYRSLVMHETMDQKTWEQILLVLLRVTECVMKRPPSIMPHGKKNMTLSGRLAGAVFQTLIVAWIKGNLNVYISRELWDDLLAVLSSLTCWEELVTEWSLTMETLTKVLARNLYSLDLNELPLDKLSEQKQKKHKGKGGAHEGQKMAVDRSFSKGWSRDQPGSGSGQAAAMRQRSATTAGSPGMEKARNTIRQKTGALRSCSTGDSLLSQAFIRSAKSAPVLVHHHHTLLPDSVLTPLADKLADMDDPPMASRTPRIRHCSQSEDTPASELFSASCDLDPQGSTLPRSSSASDIMEPFIAERVKANKEETCQKMRPVSSDAGNSSQNFGDLMDEFIQERLRAGGTSGMTRRGSSPGSLEIPKDLPELLNRQNSTRPVDDPGVPSEWTSPASGSSSDLISSDSQSDSFNAFQYANCKFESKSDITTAAARSKCKETCVFEWIVAYFSFGPDGVGAGSLDQDNTSLGGVPQTAEEQELSSLTTLHIDSETSSLSQLGLSADTVTITGSESASPMHSLGGSRSQTPSPATLTAEHVALQHKDLQLDEKLHHSVVQTPDDLETSEFPTEDSSVMAGGSLTGWHADVATVMWRRMLGILGDVNTIKDPEIHAQVFDYLCELWQNLAKIRDNLGISLDNQTSPPPPVLIPPLRILTPWLFKATMLTERYKQGKLHAYKLICKIMKRRQDVSPNSDFLTHFYNIMHCGLMHVDQDIVNTIIKHCSPRFFCVGLPGATMLILDFIIAASRVTACSSLNAPRVEAQILLGSLVCFPNLYEELPALHPTTADVVMTKFRDVKEHIIKHILSSARDEPSAPARCVALCSLGIWLCEELVHGTQHTQIKEALNVICVTLKFPNKTVALVASDILHLLINYVDDLQKFPPDTPKKIVEILIATVTHLLPTTESSPHELDKRLVVSLLLCLLDWVMALPPKALLQPVQTLSPDKDKPDKSVLSCIYKVLHGCVYGAQNFNSPRYFPMNLSDLTSPDYDPFLLLESLKEPEPLHSPDSERSSKLQPVTEVRSRIQHGLISIAARTVITHLVNHLGHYPMSGGPATLTSHVCENMDNPYSESPDLAPELFDGPNLQFFVLNGTTLLSCLQIRAEDGVPGGGMSAGLTTTSACVRVIVRDISGKHSWDSAVLYGPPHCGAPNQPLHLYKGEEEGALELMAPQAKRVCREVVPSWDSLLEDDVLDEMLQYLGYSSPECLQRAGAPLNIPAPPPVCVSEKQENDVINAILKQCAEERDFAVHRGNGLNMRAVEQGEPEPHRPQSAFYYCRLLLNILGMNSWEKRSNFHLLKKNEKLLRELKNLDSRQCRETHKIAVFYVAEGQEDKHSILSNTSGSQAYEDFVSGLGWEVNLTSHCGFMGGLQRNKSTGLTTPYFATSTVEVMFHVSTRMPPDSDDSLTKKLRHLGNDEVHIVWSEHSRDYRRGIIPTEFGDVLIIIYPMKNHMYSIHILKKPEVPFFGPLFDGAIVDEKILPTMVRATALNASRALKSLIPLYQNFYEERARYLETIVQHHLEPTTFEDYAARVFCPAPFHHHLSDPGSCLESQEGESPAAVQLDGADQLASPMSPRTSKSRMSMKLRRSSGSANKT</sequence>
<feature type="region of interest" description="Disordered" evidence="3">
    <location>
        <begin position="362"/>
        <end position="393"/>
    </location>
</feature>
<dbReference type="InterPro" id="IPR016024">
    <property type="entry name" value="ARM-type_fold"/>
</dbReference>
<organism evidence="5 6">
    <name type="scientific">Oncorhynchus kisutch</name>
    <name type="common">Coho salmon</name>
    <name type="synonym">Salmo kisutch</name>
    <dbReference type="NCBI Taxonomy" id="8019"/>
    <lineage>
        <taxon>Eukaryota</taxon>
        <taxon>Metazoa</taxon>
        <taxon>Chordata</taxon>
        <taxon>Craniata</taxon>
        <taxon>Vertebrata</taxon>
        <taxon>Euteleostomi</taxon>
        <taxon>Actinopterygii</taxon>
        <taxon>Neopterygii</taxon>
        <taxon>Teleostei</taxon>
        <taxon>Protacanthopterygii</taxon>
        <taxon>Salmoniformes</taxon>
        <taxon>Salmonidae</taxon>
        <taxon>Salmoninae</taxon>
        <taxon>Oncorhynchus</taxon>
    </lineage>
</organism>
<dbReference type="SUPFAM" id="SSF111347">
    <property type="entry name" value="Rap/Ran-GAP"/>
    <property type="match status" value="1"/>
</dbReference>
<reference evidence="5" key="2">
    <citation type="submission" date="2025-09" db="UniProtKB">
        <authorList>
            <consortium name="Ensembl"/>
        </authorList>
    </citation>
    <scope>IDENTIFICATION</scope>
</reference>
<feature type="compositionally biased region" description="Low complexity" evidence="3">
    <location>
        <begin position="940"/>
        <end position="952"/>
    </location>
</feature>
<keyword evidence="1" id="KW-0343">GTPase activation</keyword>
<dbReference type="InterPro" id="IPR027107">
    <property type="entry name" value="Tuberin/Ral-act_asu"/>
</dbReference>
<dbReference type="Proteomes" id="UP000694557">
    <property type="component" value="Unassembled WGS sequence"/>
</dbReference>
<reference evidence="5" key="1">
    <citation type="submission" date="2025-08" db="UniProtKB">
        <authorList>
            <consortium name="Ensembl"/>
        </authorList>
    </citation>
    <scope>IDENTIFICATION</scope>
</reference>
<dbReference type="InterPro" id="IPR000331">
    <property type="entry name" value="Rap/Ran_GAP_dom"/>
</dbReference>
<gene>
    <name evidence="5" type="primary">RALGAPA1</name>
    <name evidence="5" type="synonym">ralgapa1</name>
</gene>
<feature type="region of interest" description="Disordered" evidence="3">
    <location>
        <begin position="896"/>
        <end position="952"/>
    </location>
</feature>
<dbReference type="Pfam" id="PF20412">
    <property type="entry name" value="RALGAPB_N"/>
    <property type="match status" value="1"/>
</dbReference>
<dbReference type="Pfam" id="PF02145">
    <property type="entry name" value="Rap_GAP"/>
    <property type="match status" value="1"/>
</dbReference>
<dbReference type="FunFam" id="3.40.50.11210:FF:000001">
    <property type="entry name" value="Ral GTPase-activating protein subunit alpha-1 isoform 1"/>
    <property type="match status" value="1"/>
</dbReference>
<feature type="domain" description="Rap-GAP" evidence="4">
    <location>
        <begin position="1853"/>
        <end position="2061"/>
    </location>
</feature>
<evidence type="ECO:0000259" key="4">
    <source>
        <dbReference type="PROSITE" id="PS50085"/>
    </source>
</evidence>
<feature type="region of interest" description="Disordered" evidence="3">
    <location>
        <begin position="2090"/>
        <end position="2141"/>
    </location>
</feature>
<evidence type="ECO:0000313" key="5">
    <source>
        <dbReference type="Ensembl" id="ENSOKIP00005038885.1"/>
    </source>
</evidence>
<dbReference type="GeneTree" id="ENSGT00950000183139"/>
<dbReference type="SUPFAM" id="SSF48371">
    <property type="entry name" value="ARM repeat"/>
    <property type="match status" value="1"/>
</dbReference>
<evidence type="ECO:0000256" key="2">
    <source>
        <dbReference type="ARBA" id="ARBA00022553"/>
    </source>
</evidence>
<protein>
    <submittedName>
        <fullName evidence="5">Ral GTPase activating protein catalytic subunit alpha 1</fullName>
    </submittedName>
</protein>
<evidence type="ECO:0000313" key="6">
    <source>
        <dbReference type="Proteomes" id="UP000694557"/>
    </source>
</evidence>
<feature type="region of interest" description="Disordered" evidence="3">
    <location>
        <begin position="1058"/>
        <end position="1077"/>
    </location>
</feature>
<dbReference type="InterPro" id="IPR046859">
    <property type="entry name" value="RGPA/RALGAPB_N"/>
</dbReference>
<feature type="compositionally biased region" description="Polar residues" evidence="3">
    <location>
        <begin position="375"/>
        <end position="392"/>
    </location>
</feature>
<dbReference type="Ensembl" id="ENSOKIT00005041026.1">
    <property type="protein sequence ID" value="ENSOKIP00005038885.1"/>
    <property type="gene ID" value="ENSOKIG00005016321.1"/>
</dbReference>
<dbReference type="GO" id="GO:0005737">
    <property type="term" value="C:cytoplasm"/>
    <property type="evidence" value="ECO:0007669"/>
    <property type="project" value="TreeGrafter"/>
</dbReference>
<feature type="compositionally biased region" description="Basic residues" evidence="3">
    <location>
        <begin position="2123"/>
        <end position="2133"/>
    </location>
</feature>
<feature type="region of interest" description="Disordered" evidence="3">
    <location>
        <begin position="798"/>
        <end position="818"/>
    </location>
</feature>
<accession>A0A8C7MA71</accession>
<name>A0A8C7MA71_ONCKI</name>
<dbReference type="Gene3D" id="3.40.50.11210">
    <property type="entry name" value="Rap/Ran-GAP"/>
    <property type="match status" value="1"/>
</dbReference>
<evidence type="ECO:0000256" key="1">
    <source>
        <dbReference type="ARBA" id="ARBA00022468"/>
    </source>
</evidence>
<dbReference type="GO" id="GO:0051056">
    <property type="term" value="P:regulation of small GTPase mediated signal transduction"/>
    <property type="evidence" value="ECO:0007669"/>
    <property type="project" value="InterPro"/>
</dbReference>
<proteinExistence type="predicted"/>
<dbReference type="PROSITE" id="PS50085">
    <property type="entry name" value="RAPGAP"/>
    <property type="match status" value="1"/>
</dbReference>
<feature type="compositionally biased region" description="Low complexity" evidence="3">
    <location>
        <begin position="899"/>
        <end position="909"/>
    </location>
</feature>
<dbReference type="GO" id="GO:0005096">
    <property type="term" value="F:GTPase activator activity"/>
    <property type="evidence" value="ECO:0007669"/>
    <property type="project" value="UniProtKB-KW"/>
</dbReference>
<keyword evidence="6" id="KW-1185">Reference proteome</keyword>
<dbReference type="PANTHER" id="PTHR10063">
    <property type="entry name" value="TUBERIN"/>
    <property type="match status" value="1"/>
</dbReference>
<dbReference type="GO" id="GO:0005634">
    <property type="term" value="C:nucleus"/>
    <property type="evidence" value="ECO:0007669"/>
    <property type="project" value="InterPro"/>
</dbReference>